<accession>A0A1B1NFR3</accession>
<dbReference type="EMBL" id="CP014989">
    <property type="protein sequence ID" value="ANS80264.1"/>
    <property type="molecule type" value="Genomic_DNA"/>
</dbReference>
<organism evidence="2 3">
    <name type="scientific">Serinicoccus hydrothermalis</name>
    <dbReference type="NCBI Taxonomy" id="1758689"/>
    <lineage>
        <taxon>Bacteria</taxon>
        <taxon>Bacillati</taxon>
        <taxon>Actinomycetota</taxon>
        <taxon>Actinomycetes</taxon>
        <taxon>Micrococcales</taxon>
        <taxon>Ornithinimicrobiaceae</taxon>
        <taxon>Serinicoccus</taxon>
    </lineage>
</organism>
<feature type="transmembrane region" description="Helical" evidence="1">
    <location>
        <begin position="48"/>
        <end position="71"/>
    </location>
</feature>
<evidence type="ECO:0000313" key="2">
    <source>
        <dbReference type="EMBL" id="ANS80264.1"/>
    </source>
</evidence>
<keyword evidence="1" id="KW-0812">Transmembrane</keyword>
<sequence length="236" mass="23941">MNPTIMRLALRSIVGGWRGVVLVALPVLLVVFAGVLRAVTGEPVSASAVIGEIGLALVVPLVALLAANGVLGPEIDDGSVVYLLSTPVSRYAVAASKFGVAAGTSVVLSVAGLLGATLAGGLSDRWLVVALVTGGGGAVLYAALFTALAAATRHGMIAGLIYVLVVEQLLQRFLGGFRFVSVRAVAERLGEVAADVDLPVADMTVGYAAVASLVLLVAGVVAAGWRLSRFQLRGDE</sequence>
<name>A0A1B1NFR3_9MICO</name>
<protein>
    <submittedName>
        <fullName evidence="2">Integral membrane protein</fullName>
    </submittedName>
</protein>
<keyword evidence="1" id="KW-0472">Membrane</keyword>
<feature type="transmembrane region" description="Helical" evidence="1">
    <location>
        <begin position="205"/>
        <end position="225"/>
    </location>
</feature>
<dbReference type="RefSeq" id="WP_066641504.1">
    <property type="nucleotide sequence ID" value="NZ_CP014989.1"/>
</dbReference>
<feature type="transmembrane region" description="Helical" evidence="1">
    <location>
        <begin position="91"/>
        <end position="114"/>
    </location>
</feature>
<feature type="transmembrane region" description="Helical" evidence="1">
    <location>
        <begin position="126"/>
        <end position="150"/>
    </location>
</feature>
<feature type="transmembrane region" description="Helical" evidence="1">
    <location>
        <begin position="16"/>
        <end position="36"/>
    </location>
</feature>
<dbReference type="STRING" id="1758689.SGUI_2868"/>
<evidence type="ECO:0000313" key="3">
    <source>
        <dbReference type="Proteomes" id="UP000092482"/>
    </source>
</evidence>
<proteinExistence type="predicted"/>
<dbReference type="AlphaFoldDB" id="A0A1B1NFR3"/>
<dbReference type="Pfam" id="PF12730">
    <property type="entry name" value="ABC2_membrane_4"/>
    <property type="match status" value="1"/>
</dbReference>
<keyword evidence="1" id="KW-1133">Transmembrane helix</keyword>
<dbReference type="OrthoDB" id="5146799at2"/>
<gene>
    <name evidence="2" type="ORF">SGUI_2868</name>
</gene>
<dbReference type="KEGG" id="serj:SGUI_2868"/>
<evidence type="ECO:0000256" key="1">
    <source>
        <dbReference type="SAM" id="Phobius"/>
    </source>
</evidence>
<reference evidence="2 3" key="1">
    <citation type="submission" date="2016-03" db="EMBL/GenBank/DDBJ databases">
        <title>Shallow-sea hydrothermal system.</title>
        <authorList>
            <person name="Tang K."/>
        </authorList>
    </citation>
    <scope>NUCLEOTIDE SEQUENCE [LARGE SCALE GENOMIC DNA]</scope>
    <source>
        <strain evidence="2 3">JLT9</strain>
    </source>
</reference>
<keyword evidence="3" id="KW-1185">Reference proteome</keyword>
<dbReference type="Proteomes" id="UP000092482">
    <property type="component" value="Chromosome"/>
</dbReference>